<protein>
    <submittedName>
        <fullName evidence="1">Uncharacterized protein</fullName>
    </submittedName>
</protein>
<dbReference type="Proteomes" id="UP000276133">
    <property type="component" value="Unassembled WGS sequence"/>
</dbReference>
<comment type="caution">
    <text evidence="1">The sequence shown here is derived from an EMBL/GenBank/DDBJ whole genome shotgun (WGS) entry which is preliminary data.</text>
</comment>
<reference evidence="1 2" key="1">
    <citation type="journal article" date="2018" name="Sci. Rep.">
        <title>Genomic signatures of local adaptation to the degree of environmental predictability in rotifers.</title>
        <authorList>
            <person name="Franch-Gras L."/>
            <person name="Hahn C."/>
            <person name="Garcia-Roger E.M."/>
            <person name="Carmona M.J."/>
            <person name="Serra M."/>
            <person name="Gomez A."/>
        </authorList>
    </citation>
    <scope>NUCLEOTIDE SEQUENCE [LARGE SCALE GENOMIC DNA]</scope>
    <source>
        <strain evidence="1">HYR1</strain>
    </source>
</reference>
<accession>A0A3M7PNW3</accession>
<sequence length="99" mass="11619">MSENMRCFKFIILLKSYYIEIKISKIKTKPLKKPLKYSKSKALKFLSRNKFIKDRRVSTDRPSSGSREHAITLANWSIGPEVPIPLSIRFNVIKLMEKF</sequence>
<proteinExistence type="predicted"/>
<dbReference type="EMBL" id="REGN01009747">
    <property type="protein sequence ID" value="RNA00451.1"/>
    <property type="molecule type" value="Genomic_DNA"/>
</dbReference>
<evidence type="ECO:0000313" key="2">
    <source>
        <dbReference type="Proteomes" id="UP000276133"/>
    </source>
</evidence>
<keyword evidence="2" id="KW-1185">Reference proteome</keyword>
<gene>
    <name evidence="1" type="ORF">BpHYR1_023360</name>
</gene>
<evidence type="ECO:0000313" key="1">
    <source>
        <dbReference type="EMBL" id="RNA00451.1"/>
    </source>
</evidence>
<dbReference type="AlphaFoldDB" id="A0A3M7PNW3"/>
<organism evidence="1 2">
    <name type="scientific">Brachionus plicatilis</name>
    <name type="common">Marine rotifer</name>
    <name type="synonym">Brachionus muelleri</name>
    <dbReference type="NCBI Taxonomy" id="10195"/>
    <lineage>
        <taxon>Eukaryota</taxon>
        <taxon>Metazoa</taxon>
        <taxon>Spiralia</taxon>
        <taxon>Gnathifera</taxon>
        <taxon>Rotifera</taxon>
        <taxon>Eurotatoria</taxon>
        <taxon>Monogononta</taxon>
        <taxon>Pseudotrocha</taxon>
        <taxon>Ploima</taxon>
        <taxon>Brachionidae</taxon>
        <taxon>Brachionus</taxon>
    </lineage>
</organism>
<name>A0A3M7PNW3_BRAPC</name>